<sequence>MVSIRRRRYLGLCTGKSSIPVELPKPADNGNTLENSNQNVKPFSVHPMPSDNLSLQKLDLGSDDKKPKTCKMAFFPLVDVKELNMHSNIGRPTKSYLYDNWIIYKLNCQCQALDTQNFDTYLLWLFLGSVKLYWFQIVKKINVSEALPGSSNASGSSSSKEEANNYYPVKGIKTLKRKGGPSGEPQKKTRTGESSQAVPALEPVVTAPSPVLSDEAASSAPVQQEEVMERKKKAVGKKVGRKVKSSEGEDLSQEQGSLDD</sequence>
<dbReference type="EMBL" id="CM017886">
    <property type="protein sequence ID" value="KAG1370072.1"/>
    <property type="molecule type" value="Genomic_DNA"/>
</dbReference>
<feature type="region of interest" description="Disordered" evidence="1">
    <location>
        <begin position="173"/>
        <end position="260"/>
    </location>
</feature>
<keyword evidence="3" id="KW-1185">Reference proteome</keyword>
<dbReference type="Proteomes" id="UP000797356">
    <property type="component" value="Chromosome 15"/>
</dbReference>
<comment type="caution">
    <text evidence="2">The sequence shown here is derived from an EMBL/GenBank/DDBJ whole genome shotgun (WGS) entry which is preliminary data.</text>
</comment>
<reference evidence="2" key="1">
    <citation type="journal article" date="2017" name="Gigascience">
        <title>The genome draft of coconut (Cocos nucifera).</title>
        <authorList>
            <person name="Xiao Y."/>
            <person name="Xu P."/>
            <person name="Fan H."/>
            <person name="Baudouin L."/>
            <person name="Xia W."/>
            <person name="Bocs S."/>
            <person name="Xu J."/>
            <person name="Li Q."/>
            <person name="Guo A."/>
            <person name="Zhou L."/>
            <person name="Li J."/>
            <person name="Wu Y."/>
            <person name="Ma Z."/>
            <person name="Armero A."/>
            <person name="Issali A.E."/>
            <person name="Liu N."/>
            <person name="Peng M."/>
            <person name="Yang Y."/>
        </authorList>
    </citation>
    <scope>NUCLEOTIDE SEQUENCE</scope>
    <source>
        <tissue evidence="2">Spear leaf of Hainan Tall coconut</tissue>
    </source>
</reference>
<evidence type="ECO:0000313" key="2">
    <source>
        <dbReference type="EMBL" id="KAG1370072.1"/>
    </source>
</evidence>
<dbReference type="AlphaFoldDB" id="A0A8K0ND81"/>
<dbReference type="OrthoDB" id="568096at2759"/>
<name>A0A8K0ND81_COCNU</name>
<organism evidence="2 3">
    <name type="scientific">Cocos nucifera</name>
    <name type="common">Coconut palm</name>
    <dbReference type="NCBI Taxonomy" id="13894"/>
    <lineage>
        <taxon>Eukaryota</taxon>
        <taxon>Viridiplantae</taxon>
        <taxon>Streptophyta</taxon>
        <taxon>Embryophyta</taxon>
        <taxon>Tracheophyta</taxon>
        <taxon>Spermatophyta</taxon>
        <taxon>Magnoliopsida</taxon>
        <taxon>Liliopsida</taxon>
        <taxon>Arecaceae</taxon>
        <taxon>Arecoideae</taxon>
        <taxon>Cocoseae</taxon>
        <taxon>Attaleinae</taxon>
        <taxon>Cocos</taxon>
    </lineage>
</organism>
<proteinExistence type="predicted"/>
<evidence type="ECO:0000313" key="3">
    <source>
        <dbReference type="Proteomes" id="UP000797356"/>
    </source>
</evidence>
<feature type="compositionally biased region" description="Basic residues" evidence="1">
    <location>
        <begin position="230"/>
        <end position="243"/>
    </location>
</feature>
<protein>
    <submittedName>
        <fullName evidence="2">Uncharacterized protein</fullName>
    </submittedName>
</protein>
<gene>
    <name evidence="2" type="ORF">COCNU_15G004380</name>
</gene>
<reference evidence="2" key="2">
    <citation type="submission" date="2019-07" db="EMBL/GenBank/DDBJ databases">
        <authorList>
            <person name="Yang Y."/>
            <person name="Bocs S."/>
            <person name="Baudouin L."/>
        </authorList>
    </citation>
    <scope>NUCLEOTIDE SEQUENCE</scope>
    <source>
        <tissue evidence="2">Spear leaf of Hainan Tall coconut</tissue>
    </source>
</reference>
<evidence type="ECO:0000256" key="1">
    <source>
        <dbReference type="SAM" id="MobiDB-lite"/>
    </source>
</evidence>
<accession>A0A8K0ND81</accession>
<feature type="compositionally biased region" description="Acidic residues" evidence="1">
    <location>
        <begin position="248"/>
        <end position="260"/>
    </location>
</feature>